<dbReference type="GeneID" id="78124929"/>
<dbReference type="EMBL" id="FNPR01000002">
    <property type="protein sequence ID" value="SDY57926.1"/>
    <property type="molecule type" value="Genomic_DNA"/>
</dbReference>
<dbReference type="CDD" id="cd06558">
    <property type="entry name" value="crotonase-like"/>
    <property type="match status" value="1"/>
</dbReference>
<dbReference type="Pfam" id="PF00378">
    <property type="entry name" value="ECH_1"/>
    <property type="match status" value="1"/>
</dbReference>
<evidence type="ECO:0000313" key="3">
    <source>
        <dbReference type="EMBL" id="SDY57926.1"/>
    </source>
</evidence>
<comment type="similarity">
    <text evidence="1 2">Belongs to the enoyl-CoA hydratase/isomerase family.</text>
</comment>
<dbReference type="InterPro" id="IPR001753">
    <property type="entry name" value="Enoyl-CoA_hydra/iso"/>
</dbReference>
<dbReference type="AlphaFoldDB" id="A0A1H3L0Y6"/>
<name>A0A1H3L0Y6_9RHOB</name>
<proteinExistence type="inferred from homology"/>
<dbReference type="InterPro" id="IPR018376">
    <property type="entry name" value="Enoyl-CoA_hyd/isom_CS"/>
</dbReference>
<gene>
    <name evidence="3" type="ORF">SAMN05444486_102873</name>
</gene>
<reference evidence="3 4" key="1">
    <citation type="submission" date="2016-10" db="EMBL/GenBank/DDBJ databases">
        <authorList>
            <person name="de Groot N.N."/>
        </authorList>
    </citation>
    <scope>NUCLEOTIDE SEQUENCE [LARGE SCALE GENOMIC DNA]</scope>
    <source>
        <strain evidence="3 4">DSM 24677</strain>
    </source>
</reference>
<organism evidence="3 4">
    <name type="scientific">Lentibacter algarum</name>
    <dbReference type="NCBI Taxonomy" id="576131"/>
    <lineage>
        <taxon>Bacteria</taxon>
        <taxon>Pseudomonadati</taxon>
        <taxon>Pseudomonadota</taxon>
        <taxon>Alphaproteobacteria</taxon>
        <taxon>Rhodobacterales</taxon>
        <taxon>Roseobacteraceae</taxon>
        <taxon>Lentibacter</taxon>
    </lineage>
</organism>
<dbReference type="Gene3D" id="1.10.12.10">
    <property type="entry name" value="Lyase 2-enoyl-coa Hydratase, Chain A, domain 2"/>
    <property type="match status" value="1"/>
</dbReference>
<dbReference type="SUPFAM" id="SSF52096">
    <property type="entry name" value="ClpP/crotonase"/>
    <property type="match status" value="1"/>
</dbReference>
<dbReference type="Gene3D" id="3.90.226.10">
    <property type="entry name" value="2-enoyl-CoA Hydratase, Chain A, domain 1"/>
    <property type="match status" value="1"/>
</dbReference>
<evidence type="ECO:0000256" key="2">
    <source>
        <dbReference type="RuleBase" id="RU003707"/>
    </source>
</evidence>
<dbReference type="STRING" id="576131.SAMN05444486_102873"/>
<sequence length="260" mass="28013">MEFQTVTYELNADGYAVIGLNRPDKMNAMTAQMRAEIPVALAEAIKAGARCVVLTGHGKAFCSGQDLGDGGNAAEIDLERVLRDEYNPMVQNLVSSPVPVIAAVNGAAAGAGANLALVADVVIATKSAYFMEAFTRIGLIPDAGGTYFLPRLVGPAKAMGAALFAERISAEEADQMGLIWEHVEDTEFETHWRARAAHLAHGPTEAYRRTKKALRASLGNSLEEQLNLEAHEQGRAGKSRDFKEGVMAFLEKRKAHFEGR</sequence>
<accession>A0A1H3L0Y6</accession>
<dbReference type="InterPro" id="IPR014748">
    <property type="entry name" value="Enoyl-CoA_hydra_C"/>
</dbReference>
<dbReference type="GO" id="GO:0003824">
    <property type="term" value="F:catalytic activity"/>
    <property type="evidence" value="ECO:0007669"/>
    <property type="project" value="InterPro"/>
</dbReference>
<dbReference type="Proteomes" id="UP000199026">
    <property type="component" value="Unassembled WGS sequence"/>
</dbReference>
<dbReference type="RefSeq" id="WP_089891345.1">
    <property type="nucleotide sequence ID" value="NZ_CALJFH010000034.1"/>
</dbReference>
<evidence type="ECO:0000256" key="1">
    <source>
        <dbReference type="ARBA" id="ARBA00005254"/>
    </source>
</evidence>
<protein>
    <submittedName>
        <fullName evidence="3">Enoyl-CoA hydratase</fullName>
    </submittedName>
</protein>
<dbReference type="PROSITE" id="PS00166">
    <property type="entry name" value="ENOYL_COA_HYDRATASE"/>
    <property type="match status" value="1"/>
</dbReference>
<dbReference type="InterPro" id="IPR029045">
    <property type="entry name" value="ClpP/crotonase-like_dom_sf"/>
</dbReference>
<keyword evidence="4" id="KW-1185">Reference proteome</keyword>
<dbReference type="OrthoDB" id="9781757at2"/>
<evidence type="ECO:0000313" key="4">
    <source>
        <dbReference type="Proteomes" id="UP000199026"/>
    </source>
</evidence>
<dbReference type="PANTHER" id="PTHR43459">
    <property type="entry name" value="ENOYL-COA HYDRATASE"/>
    <property type="match status" value="1"/>
</dbReference>
<dbReference type="PANTHER" id="PTHR43459:SF1">
    <property type="entry name" value="EG:BACN32G11.4 PROTEIN"/>
    <property type="match status" value="1"/>
</dbReference>